<feature type="compositionally biased region" description="Polar residues" evidence="1">
    <location>
        <begin position="30"/>
        <end position="43"/>
    </location>
</feature>
<dbReference type="KEGG" id="rcf:Poly24_11390"/>
<organism evidence="2 3">
    <name type="scientific">Rosistilla carotiformis</name>
    <dbReference type="NCBI Taxonomy" id="2528017"/>
    <lineage>
        <taxon>Bacteria</taxon>
        <taxon>Pseudomonadati</taxon>
        <taxon>Planctomycetota</taxon>
        <taxon>Planctomycetia</taxon>
        <taxon>Pirellulales</taxon>
        <taxon>Pirellulaceae</taxon>
        <taxon>Rosistilla</taxon>
    </lineage>
</organism>
<keyword evidence="3" id="KW-1185">Reference proteome</keyword>
<reference evidence="2 3" key="1">
    <citation type="submission" date="2019-02" db="EMBL/GenBank/DDBJ databases">
        <title>Deep-cultivation of Planctomycetes and their phenomic and genomic characterization uncovers novel biology.</title>
        <authorList>
            <person name="Wiegand S."/>
            <person name="Jogler M."/>
            <person name="Boedeker C."/>
            <person name="Pinto D."/>
            <person name="Vollmers J."/>
            <person name="Rivas-Marin E."/>
            <person name="Kohn T."/>
            <person name="Peeters S.H."/>
            <person name="Heuer A."/>
            <person name="Rast P."/>
            <person name="Oberbeckmann S."/>
            <person name="Bunk B."/>
            <person name="Jeske O."/>
            <person name="Meyerdierks A."/>
            <person name="Storesund J.E."/>
            <person name="Kallscheuer N."/>
            <person name="Luecker S."/>
            <person name="Lage O.M."/>
            <person name="Pohl T."/>
            <person name="Merkel B.J."/>
            <person name="Hornburger P."/>
            <person name="Mueller R.-W."/>
            <person name="Bruemmer F."/>
            <person name="Labrenz M."/>
            <person name="Spormann A.M."/>
            <person name="Op den Camp H."/>
            <person name="Overmann J."/>
            <person name="Amann R."/>
            <person name="Jetten M.S.M."/>
            <person name="Mascher T."/>
            <person name="Medema M.H."/>
            <person name="Devos D.P."/>
            <person name="Kaster A.-K."/>
            <person name="Ovreas L."/>
            <person name="Rohde M."/>
            <person name="Galperin M.Y."/>
            <person name="Jogler C."/>
        </authorList>
    </citation>
    <scope>NUCLEOTIDE SEQUENCE [LARGE SCALE GENOMIC DNA]</scope>
    <source>
        <strain evidence="2 3">Poly24</strain>
    </source>
</reference>
<evidence type="ECO:0000313" key="2">
    <source>
        <dbReference type="EMBL" id="QDV67439.1"/>
    </source>
</evidence>
<name>A0A518JPG2_9BACT</name>
<sequence length="43" mass="5117">MTTTHDALMILVAWRRGYRPQSIYKDPNDEFSQTHQPTPTQRQ</sequence>
<accession>A0A518JPG2</accession>
<dbReference type="AlphaFoldDB" id="A0A518JPG2"/>
<evidence type="ECO:0000256" key="1">
    <source>
        <dbReference type="SAM" id="MobiDB-lite"/>
    </source>
</evidence>
<gene>
    <name evidence="2" type="ORF">Poly24_11390</name>
</gene>
<evidence type="ECO:0000313" key="3">
    <source>
        <dbReference type="Proteomes" id="UP000315082"/>
    </source>
</evidence>
<proteinExistence type="predicted"/>
<dbReference type="EMBL" id="CP036348">
    <property type="protein sequence ID" value="QDV67439.1"/>
    <property type="molecule type" value="Genomic_DNA"/>
</dbReference>
<protein>
    <submittedName>
        <fullName evidence="2">Uncharacterized protein</fullName>
    </submittedName>
</protein>
<feature type="region of interest" description="Disordered" evidence="1">
    <location>
        <begin position="21"/>
        <end position="43"/>
    </location>
</feature>
<dbReference type="Proteomes" id="UP000315082">
    <property type="component" value="Chromosome"/>
</dbReference>